<feature type="repeat" description="ANK" evidence="3">
    <location>
        <begin position="382"/>
        <end position="414"/>
    </location>
</feature>
<dbReference type="eggNOG" id="KOG0502">
    <property type="taxonomic scope" value="Eukaryota"/>
</dbReference>
<sequence length="691" mass="75985">MDDGDRNSPPRKRARLTSPRATDTSPAHRDDAAEAAMDVDAQSAAVGVDVGDASSFLTQQQQPEARASVAAVNSRLGDGQTNASSSSVLRLAEDMSSVSDSRRLMFLSISTLFNNAPVLAQQEGSGRVGMGEMNFPVANEQDGGDVDDEEVVNATMMEPAMMMEANNHVSEESSGTDDEELQQLTRVTQDPSVIVDMFNGEGGGEVRIEDLLHTLFVAAKEAKVTPILQCLRIIKKSKNAEELMKRAVTEEDDTGLTLLMISVRNNMYSVTALLLQEGADVNQWNEKRTYALLLAAQKGLDDITKLLLENGANEESKNMSLIPASHFGHLSAVQLLLEFGADQNYSNKKGTTPLMRAAQEGRENVVKFLISKGADACAANNEGMTALMLAAQRGHARIATILIASGSNVNKQTRQGSTALLLAAKRGHTAAVESLLTAGADIFMKDDRDKTAAETANRRGHLDLFLKITVSNQIRLMREGLRRERSFTLMSLSTLYVMSRATLASAYYLPQRRKDFELMDRTMRLPKPLLENIALYLPLCRMWDRQLRYLIYEAPFHPSRVVKQGIDILDEILLTVGLEMRSSLKTIKQECESYHNGHLALLRDSAEFRSIFTTESRLPMPMEMLKKFRRLADVQGALRSYAMSNAIQFGPEVAQDIVALLTELLDWDAARKRTESSVDVLGAVTGSSTSS</sequence>
<dbReference type="PROSITE" id="PS50088">
    <property type="entry name" value="ANK_REPEAT"/>
    <property type="match status" value="6"/>
</dbReference>
<dbReference type="EMBL" id="GL376627">
    <property type="status" value="NOT_ANNOTATED_CDS"/>
    <property type="molecule type" value="Genomic_DNA"/>
</dbReference>
<dbReference type="InterPro" id="IPR002110">
    <property type="entry name" value="Ankyrin_rpt"/>
</dbReference>
<proteinExistence type="predicted"/>
<feature type="repeat" description="ANK" evidence="3">
    <location>
        <begin position="316"/>
        <end position="348"/>
    </location>
</feature>
<dbReference type="Pfam" id="PF12796">
    <property type="entry name" value="Ank_2"/>
    <property type="match status" value="2"/>
</dbReference>
<protein>
    <submittedName>
        <fullName evidence="5">Uncharacterized protein</fullName>
    </submittedName>
</protein>
<dbReference type="STRING" id="431595.K3X7R1"/>
<keyword evidence="6" id="KW-1185">Reference proteome</keyword>
<dbReference type="SUPFAM" id="SSF48403">
    <property type="entry name" value="Ankyrin repeat"/>
    <property type="match status" value="1"/>
</dbReference>
<evidence type="ECO:0000256" key="4">
    <source>
        <dbReference type="SAM" id="MobiDB-lite"/>
    </source>
</evidence>
<dbReference type="VEuPathDB" id="FungiDB:PYU1_G013231"/>
<organism evidence="5 6">
    <name type="scientific">Globisporangium ultimum (strain ATCC 200006 / CBS 805.95 / DAOM BR144)</name>
    <name type="common">Pythium ultimum</name>
    <dbReference type="NCBI Taxonomy" id="431595"/>
    <lineage>
        <taxon>Eukaryota</taxon>
        <taxon>Sar</taxon>
        <taxon>Stramenopiles</taxon>
        <taxon>Oomycota</taxon>
        <taxon>Peronosporomycetes</taxon>
        <taxon>Pythiales</taxon>
        <taxon>Pythiaceae</taxon>
        <taxon>Globisporangium</taxon>
    </lineage>
</organism>
<evidence type="ECO:0000313" key="6">
    <source>
        <dbReference type="Proteomes" id="UP000019132"/>
    </source>
</evidence>
<dbReference type="Proteomes" id="UP000019132">
    <property type="component" value="Unassembled WGS sequence"/>
</dbReference>
<dbReference type="InterPro" id="IPR036770">
    <property type="entry name" value="Ankyrin_rpt-contain_sf"/>
</dbReference>
<dbReference type="HOGENOM" id="CLU_023076_0_0_1"/>
<feature type="repeat" description="ANK" evidence="3">
    <location>
        <begin position="254"/>
        <end position="286"/>
    </location>
</feature>
<dbReference type="InParanoid" id="K3X7R1"/>
<feature type="repeat" description="ANK" evidence="3">
    <location>
        <begin position="287"/>
        <end position="319"/>
    </location>
</feature>
<dbReference type="InterPro" id="IPR051165">
    <property type="entry name" value="Multifunctional_ANK_Repeat"/>
</dbReference>
<feature type="region of interest" description="Disordered" evidence="4">
    <location>
        <begin position="1"/>
        <end position="36"/>
    </location>
</feature>
<dbReference type="Gene3D" id="1.25.40.20">
    <property type="entry name" value="Ankyrin repeat-containing domain"/>
    <property type="match status" value="3"/>
</dbReference>
<reference evidence="6" key="1">
    <citation type="journal article" date="2010" name="Genome Biol.">
        <title>Genome sequence of the necrotrophic plant pathogen Pythium ultimum reveals original pathogenicity mechanisms and effector repertoire.</title>
        <authorList>
            <person name="Levesque C.A."/>
            <person name="Brouwer H."/>
            <person name="Cano L."/>
            <person name="Hamilton J.P."/>
            <person name="Holt C."/>
            <person name="Huitema E."/>
            <person name="Raffaele S."/>
            <person name="Robideau G.P."/>
            <person name="Thines M."/>
            <person name="Win J."/>
            <person name="Zerillo M.M."/>
            <person name="Beakes G.W."/>
            <person name="Boore J.L."/>
            <person name="Busam D."/>
            <person name="Dumas B."/>
            <person name="Ferriera S."/>
            <person name="Fuerstenberg S.I."/>
            <person name="Gachon C.M."/>
            <person name="Gaulin E."/>
            <person name="Govers F."/>
            <person name="Grenville-Briggs L."/>
            <person name="Horner N."/>
            <person name="Hostetler J."/>
            <person name="Jiang R.H."/>
            <person name="Johnson J."/>
            <person name="Krajaejun T."/>
            <person name="Lin H."/>
            <person name="Meijer H.J."/>
            <person name="Moore B."/>
            <person name="Morris P."/>
            <person name="Phuntmart V."/>
            <person name="Puiu D."/>
            <person name="Shetty J."/>
            <person name="Stajich J.E."/>
            <person name="Tripathy S."/>
            <person name="Wawra S."/>
            <person name="van West P."/>
            <person name="Whitty B.R."/>
            <person name="Coutinho P.M."/>
            <person name="Henrissat B."/>
            <person name="Martin F."/>
            <person name="Thomas P.D."/>
            <person name="Tyler B.M."/>
            <person name="De Vries R.P."/>
            <person name="Kamoun S."/>
            <person name="Yandell M."/>
            <person name="Tisserat N."/>
            <person name="Buell C.R."/>
        </authorList>
    </citation>
    <scope>NUCLEOTIDE SEQUENCE</scope>
    <source>
        <strain evidence="6">DAOM:BR144</strain>
    </source>
</reference>
<keyword evidence="2 3" id="KW-0040">ANK repeat</keyword>
<evidence type="ECO:0000313" key="5">
    <source>
        <dbReference type="EnsemblProtists" id="PYU1_T013260"/>
    </source>
</evidence>
<dbReference type="AlphaFoldDB" id="K3X7R1"/>
<dbReference type="EnsemblProtists" id="PYU1_T013260">
    <property type="protein sequence ID" value="PYU1_T013260"/>
    <property type="gene ID" value="PYU1_G013231"/>
</dbReference>
<evidence type="ECO:0000256" key="1">
    <source>
        <dbReference type="ARBA" id="ARBA00022737"/>
    </source>
</evidence>
<evidence type="ECO:0000256" key="2">
    <source>
        <dbReference type="ARBA" id="ARBA00023043"/>
    </source>
</evidence>
<dbReference type="Pfam" id="PF00023">
    <property type="entry name" value="Ank"/>
    <property type="match status" value="1"/>
</dbReference>
<dbReference type="SMART" id="SM00248">
    <property type="entry name" value="ANK"/>
    <property type="match status" value="6"/>
</dbReference>
<feature type="repeat" description="ANK" evidence="3">
    <location>
        <begin position="349"/>
        <end position="381"/>
    </location>
</feature>
<evidence type="ECO:0000256" key="3">
    <source>
        <dbReference type="PROSITE-ProRule" id="PRU00023"/>
    </source>
</evidence>
<keyword evidence="1" id="KW-0677">Repeat</keyword>
<reference evidence="6" key="2">
    <citation type="submission" date="2010-04" db="EMBL/GenBank/DDBJ databases">
        <authorList>
            <person name="Buell R."/>
            <person name="Hamilton J."/>
            <person name="Hostetler J."/>
        </authorList>
    </citation>
    <scope>NUCLEOTIDE SEQUENCE [LARGE SCALE GENOMIC DNA]</scope>
    <source>
        <strain evidence="6">DAOM:BR144</strain>
    </source>
</reference>
<dbReference type="PROSITE" id="PS50297">
    <property type="entry name" value="ANK_REP_REGION"/>
    <property type="match status" value="4"/>
</dbReference>
<dbReference type="PANTHER" id="PTHR24123">
    <property type="entry name" value="ANKYRIN REPEAT-CONTAINING"/>
    <property type="match status" value="1"/>
</dbReference>
<name>K3X7R1_GLOUD</name>
<reference evidence="5" key="3">
    <citation type="submission" date="2015-02" db="UniProtKB">
        <authorList>
            <consortium name="EnsemblProtists"/>
        </authorList>
    </citation>
    <scope>IDENTIFICATION</scope>
    <source>
        <strain evidence="5">DAOM BR144</strain>
    </source>
</reference>
<accession>K3X7R1</accession>
<feature type="repeat" description="ANK" evidence="3">
    <location>
        <begin position="415"/>
        <end position="447"/>
    </location>
</feature>
<dbReference type="PANTHER" id="PTHR24123:SF141">
    <property type="entry name" value="ANKYRIN 2, ISOFORM U"/>
    <property type="match status" value="1"/>
</dbReference>